<reference evidence="2" key="1">
    <citation type="journal article" date="2023" name="Nat. Plants">
        <title>Single-cell RNA sequencing provides a high-resolution roadmap for understanding the multicellular compartmentation of specialized metabolism.</title>
        <authorList>
            <person name="Sun S."/>
            <person name="Shen X."/>
            <person name="Li Y."/>
            <person name="Li Y."/>
            <person name="Wang S."/>
            <person name="Li R."/>
            <person name="Zhang H."/>
            <person name="Shen G."/>
            <person name="Guo B."/>
            <person name="Wei J."/>
            <person name="Xu J."/>
            <person name="St-Pierre B."/>
            <person name="Chen S."/>
            <person name="Sun C."/>
        </authorList>
    </citation>
    <scope>NUCLEOTIDE SEQUENCE [LARGE SCALE GENOMIC DNA]</scope>
</reference>
<organism evidence="1 2">
    <name type="scientific">Catharanthus roseus</name>
    <name type="common">Madagascar periwinkle</name>
    <name type="synonym">Vinca rosea</name>
    <dbReference type="NCBI Taxonomy" id="4058"/>
    <lineage>
        <taxon>Eukaryota</taxon>
        <taxon>Viridiplantae</taxon>
        <taxon>Streptophyta</taxon>
        <taxon>Embryophyta</taxon>
        <taxon>Tracheophyta</taxon>
        <taxon>Spermatophyta</taxon>
        <taxon>Magnoliopsida</taxon>
        <taxon>eudicotyledons</taxon>
        <taxon>Gunneridae</taxon>
        <taxon>Pentapetalae</taxon>
        <taxon>asterids</taxon>
        <taxon>lamiids</taxon>
        <taxon>Gentianales</taxon>
        <taxon>Apocynaceae</taxon>
        <taxon>Rauvolfioideae</taxon>
        <taxon>Vinceae</taxon>
        <taxon>Catharanthinae</taxon>
        <taxon>Catharanthus</taxon>
    </lineage>
</organism>
<evidence type="ECO:0000313" key="1">
    <source>
        <dbReference type="EMBL" id="KAI5678015.1"/>
    </source>
</evidence>
<dbReference type="EMBL" id="CM044702">
    <property type="protein sequence ID" value="KAI5678015.1"/>
    <property type="molecule type" value="Genomic_DNA"/>
</dbReference>
<accession>A0ACC0BZF3</accession>
<protein>
    <submittedName>
        <fullName evidence="1">Uncharacterized protein</fullName>
    </submittedName>
</protein>
<evidence type="ECO:0000313" key="2">
    <source>
        <dbReference type="Proteomes" id="UP001060085"/>
    </source>
</evidence>
<dbReference type="Proteomes" id="UP001060085">
    <property type="component" value="Linkage Group LG02"/>
</dbReference>
<keyword evidence="2" id="KW-1185">Reference proteome</keyword>
<comment type="caution">
    <text evidence="1">The sequence shown here is derived from an EMBL/GenBank/DDBJ whole genome shotgun (WGS) entry which is preliminary data.</text>
</comment>
<name>A0ACC0BZF3_CATRO</name>
<proteinExistence type="predicted"/>
<sequence length="1457" mass="164769">MSEYLSAFMPILAPYINDFLEAIKKQSSYMCCYHCNVESLRGEIPDLDVERATLQQRADAGTRKGETVRPDVEDWLKKAIHTHTRADRVFAEVEDIRKHLLSKWCPIIHYSLSREAKKAMEFSVQLRQVKFETVSNPSNPQDLLPIPIASGIEEYKSREVIKNEIMEALVDDSVYFVVLSGMGGIGKTTMAKNIRIQAKMTSMFEIVVFAVVSRTQEPEKVQKQIAEGIGLPLEEQNPQIRAEKLNAKLMEAKSFLIILDDVWKVIDLENLGIPSKTSHKGGKIIITSPIRDVLTEDARRIVTMNVLTDDEAWDLFSKKAGYNSDNGLIQYETAKGIANQCKGLPLALVIVGSSLNINKSESFWKDTLHQFERNLPPTSTLQELQQLYVPIKWSYDQLQSEEARYIFLLCCLFPEDYAISIETLARYGWGLRVFNGIENMSEARDRIYALVQMLKSRFLLIDVESEYLANLDGYVKVHDVVRDMGLSSIASKDHNKHVFLVNDDRKKWPRKDSYENYTHISVNLKGNNSITLPENINCPKLEFLRMILSPEEEGGGGIPDNFFNGTKGLKILSALEIESLPSSICQLTNLRVLNLHTYKYQNILRFDKQMASLVGKLVNLEILSLRSYVVEELPREIGNLKSLKLLELIHCSGPSKIAPGVISALVQLEELECDFCEWEEDEFDQQGGGEERNINASLAEVASLRNLVTLKIRIQNLKLLSLDSPYEEPPKLDTFFVEIGGDGFFLNRFETEKYNRVIICECHDEATRFGNFFLTMIKNVEYLYLKGNGCSEILNELGSEGFRAVKQLHLSNFNNNNVEYLVHSYQTSTQNIENAVSFAKLESLSLGGFPSLKGISSSHVAVGSFVSLKQLALSDLPEFKQAFPLSMVESLPQLENLFIDNCPLKEVFKGQEGQVIDKIKFPKLRKIMLYELPSMELFCKGDGVSIEFPELEELRIFDVPKMTSFLAKCDGSKKSLFYKEVSCTRIKTIKLSGVHGSMEIFDCGIEIGNFSGLETLEVKSCHGFINIFSPPMFRGLSNLQDLEIEDCGEMREVIASEEKGQNQIQTTFTETLFPKLWRLVLRNLPKIQRFCHLTHEIEFSSLDVILIHDCPLLEAFSSGSLNNTTTKFLFTKEVLCTNLKRLEIYGVNGVTGIFGDTNSPESFPKLGAVEVKSCNGLRNIFSASAFRGLTYLSGLSIEECEELNEIIEAGESGVGQKETLFPDLTRLELIKLPKIVRFCHITNDLDLPSLEEVKIEDCPLIETFSLGCVHIPTIKLYGIGDPVLATKFFFNKEKSSEEIEKDNTCFRLSIDDIAVRLHEDSYWKLCLMSDPSNYTFDTVAELVSGSTIEIDGTFSMANLSPSCVYEILYVVMLDKFAQGWEIPVNFDVTLPGGVTYNRVETLNIKPRGVWLEILAGEFTIESNQVQVEELEFCLFREDVYSKTGLLVKGVIIRKKIK</sequence>
<gene>
    <name evidence="1" type="ORF">M9H77_08965</name>
</gene>